<evidence type="ECO:0000313" key="1">
    <source>
        <dbReference type="EMBL" id="KAG8521121.1"/>
    </source>
</evidence>
<comment type="caution">
    <text evidence="1">The sequence shown here is derived from an EMBL/GenBank/DDBJ whole genome shotgun (WGS) entry which is preliminary data.</text>
</comment>
<dbReference type="OrthoDB" id="10257492at2759"/>
<protein>
    <submittedName>
        <fullName evidence="1">Farnesyl pyrophosphate synthase</fullName>
    </submittedName>
</protein>
<dbReference type="EMBL" id="JAGFMF010011493">
    <property type="protein sequence ID" value="KAG8521121.1"/>
    <property type="molecule type" value="Genomic_DNA"/>
</dbReference>
<dbReference type="AlphaFoldDB" id="A0A8J6DUE1"/>
<gene>
    <name evidence="1" type="ORF">J0S82_003018</name>
</gene>
<organism evidence="1 2">
    <name type="scientific">Galemys pyrenaicus</name>
    <name type="common">Iberian desman</name>
    <name type="synonym">Pyrenean desman</name>
    <dbReference type="NCBI Taxonomy" id="202257"/>
    <lineage>
        <taxon>Eukaryota</taxon>
        <taxon>Metazoa</taxon>
        <taxon>Chordata</taxon>
        <taxon>Craniata</taxon>
        <taxon>Vertebrata</taxon>
        <taxon>Euteleostomi</taxon>
        <taxon>Mammalia</taxon>
        <taxon>Eutheria</taxon>
        <taxon>Laurasiatheria</taxon>
        <taxon>Eulipotyphla</taxon>
        <taxon>Talpidae</taxon>
        <taxon>Galemys</taxon>
    </lineage>
</organism>
<dbReference type="Proteomes" id="UP000700334">
    <property type="component" value="Unassembled WGS sequence"/>
</dbReference>
<feature type="non-terminal residue" evidence="1">
    <location>
        <position position="1"/>
    </location>
</feature>
<name>A0A8J6DUE1_GALPY</name>
<feature type="non-terminal residue" evidence="1">
    <location>
        <position position="138"/>
    </location>
</feature>
<reference evidence="1" key="1">
    <citation type="journal article" date="2021" name="Evol. Appl.">
        <title>The genome of the Pyrenean desman and the effects of bottlenecks and inbreeding on the genomic landscape of an endangered species.</title>
        <authorList>
            <person name="Escoda L."/>
            <person name="Castresana J."/>
        </authorList>
    </citation>
    <scope>NUCLEOTIDE SEQUENCE</scope>
    <source>
        <strain evidence="1">IBE-C5619</strain>
    </source>
</reference>
<keyword evidence="2" id="KW-1185">Reference proteome</keyword>
<sequence length="138" mass="14798">RYDLNLMGLLLQSSYQAEIGQAFDFITASQRNVDLGRFIVKKYKSFVRQLGGESVTAEGFSGTAPGPRVELWADGGWEYGLGEGTAGRAASVSCVDTAGGRQLSHFVSCFEPIAMTLLLSVFLGCLMSATSKISDLET</sequence>
<evidence type="ECO:0000313" key="2">
    <source>
        <dbReference type="Proteomes" id="UP000700334"/>
    </source>
</evidence>
<proteinExistence type="predicted"/>
<accession>A0A8J6DUE1</accession>